<dbReference type="EMBL" id="AP017928">
    <property type="protein sequence ID" value="BBA33146.1"/>
    <property type="molecule type" value="Genomic_DNA"/>
</dbReference>
<evidence type="ECO:0000313" key="2">
    <source>
        <dbReference type="Proteomes" id="UP000266313"/>
    </source>
</evidence>
<dbReference type="RefSeq" id="WP_119628799.1">
    <property type="nucleotide sequence ID" value="NZ_AP017928.1"/>
</dbReference>
<accession>A0A250KNM7</accession>
<dbReference type="AlphaFoldDB" id="A0A250KNM7"/>
<reference evidence="1 2" key="1">
    <citation type="submission" date="2016-12" db="EMBL/GenBank/DDBJ databases">
        <title>Genome sequencing of Methylocaldum marinum.</title>
        <authorList>
            <person name="Takeuchi M."/>
            <person name="Kamagata Y."/>
            <person name="Hiraoka S."/>
            <person name="Oshima K."/>
            <person name="Hattori M."/>
            <person name="Iwasaki W."/>
        </authorList>
    </citation>
    <scope>NUCLEOTIDE SEQUENCE [LARGE SCALE GENOMIC DNA]</scope>
    <source>
        <strain evidence="1 2">S8</strain>
    </source>
</reference>
<dbReference type="Proteomes" id="UP000266313">
    <property type="component" value="Chromosome"/>
</dbReference>
<dbReference type="PIRSF" id="PIRSF029288">
    <property type="entry name" value="SciE_ImpE"/>
    <property type="match status" value="1"/>
</dbReference>
<dbReference type="Gene3D" id="1.25.40.10">
    <property type="entry name" value="Tetratricopeptide repeat domain"/>
    <property type="match status" value="1"/>
</dbReference>
<organism evidence="1 2">
    <name type="scientific">Methylocaldum marinum</name>
    <dbReference type="NCBI Taxonomy" id="1432792"/>
    <lineage>
        <taxon>Bacteria</taxon>
        <taxon>Pseudomonadati</taxon>
        <taxon>Pseudomonadota</taxon>
        <taxon>Gammaproteobacteria</taxon>
        <taxon>Methylococcales</taxon>
        <taxon>Methylococcaceae</taxon>
        <taxon>Methylocaldum</taxon>
    </lineage>
</organism>
<proteinExistence type="predicted"/>
<keyword evidence="2" id="KW-1185">Reference proteome</keyword>
<protein>
    <submittedName>
        <fullName evidence="1">Virulence protein SciE type</fullName>
    </submittedName>
</protein>
<dbReference type="KEGG" id="mmai:sS8_1184"/>
<sequence>MSAEESLREGRLEDTLAQLQDQVRRNPGEVKLRIFLFQLLALMGRWERALTQLNVCGDLDGANLAMVQTYREAIRCEWLREKVFQGSVLPLIFGKPERWIALLVEASKLFAQGSYANALDLRNQAFESAPATSGTLNGNSFDWIADSDSRLGPVIEGVVNGRYYWIPFCRIARIELEPPSDLRDLIWLPAQFTWANGGAAVGLIPARYPGSEQSPDGAISMARRTEWNEPVEGYSLGLGQRVLVTNESDFSLFEIQELALNVDEIEDDG</sequence>
<dbReference type="InterPro" id="IPR009211">
    <property type="entry name" value="TagJ"/>
</dbReference>
<dbReference type="SUPFAM" id="SSF144059">
    <property type="entry name" value="ImpE-like"/>
    <property type="match status" value="1"/>
</dbReference>
<dbReference type="OrthoDB" id="5416084at2"/>
<evidence type="ECO:0000313" key="1">
    <source>
        <dbReference type="EMBL" id="BBA33146.1"/>
    </source>
</evidence>
<dbReference type="InterPro" id="IPR011990">
    <property type="entry name" value="TPR-like_helical_dom_sf"/>
</dbReference>
<gene>
    <name evidence="1" type="ORF">sS8_1184</name>
</gene>
<name>A0A250KNM7_9GAMM</name>
<dbReference type="Pfam" id="PF07024">
    <property type="entry name" value="ImpE"/>
    <property type="match status" value="1"/>
</dbReference>